<protein>
    <recommendedName>
        <fullName evidence="8">Phosphate transporter</fullName>
    </recommendedName>
</protein>
<keyword evidence="5 8" id="KW-0812">Transmembrane</keyword>
<dbReference type="Proteomes" id="UP000695022">
    <property type="component" value="Unplaced"/>
</dbReference>
<evidence type="ECO:0000256" key="4">
    <source>
        <dbReference type="ARBA" id="ARBA00022592"/>
    </source>
</evidence>
<evidence type="ECO:0000256" key="5">
    <source>
        <dbReference type="ARBA" id="ARBA00022692"/>
    </source>
</evidence>
<feature type="transmembrane region" description="Helical" evidence="8">
    <location>
        <begin position="499"/>
        <end position="517"/>
    </location>
</feature>
<keyword evidence="3 8" id="KW-0813">Transport</keyword>
<keyword evidence="6 8" id="KW-1133">Transmembrane helix</keyword>
<evidence type="ECO:0000256" key="1">
    <source>
        <dbReference type="ARBA" id="ARBA00004141"/>
    </source>
</evidence>
<feature type="transmembrane region" description="Helical" evidence="8">
    <location>
        <begin position="472"/>
        <end position="487"/>
    </location>
</feature>
<evidence type="ECO:0000256" key="9">
    <source>
        <dbReference type="SAM" id="MobiDB-lite"/>
    </source>
</evidence>
<feature type="region of interest" description="Disordered" evidence="9">
    <location>
        <begin position="390"/>
        <end position="421"/>
    </location>
</feature>
<feature type="transmembrane region" description="Helical" evidence="8">
    <location>
        <begin position="6"/>
        <end position="25"/>
    </location>
</feature>
<proteinExistence type="inferred from homology"/>
<evidence type="ECO:0000313" key="11">
    <source>
        <dbReference type="RefSeq" id="XP_014681608.1"/>
    </source>
</evidence>
<keyword evidence="10" id="KW-1185">Reference proteome</keyword>
<feature type="transmembrane region" description="Helical" evidence="8">
    <location>
        <begin position="177"/>
        <end position="198"/>
    </location>
</feature>
<feature type="transmembrane region" description="Helical" evidence="8">
    <location>
        <begin position="210"/>
        <end position="234"/>
    </location>
</feature>
<dbReference type="RefSeq" id="XP_014681608.1">
    <property type="nucleotide sequence ID" value="XM_014826122.1"/>
</dbReference>
<feature type="transmembrane region" description="Helical" evidence="8">
    <location>
        <begin position="588"/>
        <end position="612"/>
    </location>
</feature>
<accession>A0ABM1FAY7</accession>
<reference evidence="11" key="1">
    <citation type="submission" date="2025-08" db="UniProtKB">
        <authorList>
            <consortium name="RefSeq"/>
        </authorList>
    </citation>
    <scope>IDENTIFICATION</scope>
</reference>
<keyword evidence="4 8" id="KW-0592">Phosphate transport</keyword>
<evidence type="ECO:0000256" key="3">
    <source>
        <dbReference type="ARBA" id="ARBA00022448"/>
    </source>
</evidence>
<feature type="compositionally biased region" description="Low complexity" evidence="9">
    <location>
        <begin position="393"/>
        <end position="414"/>
    </location>
</feature>
<feature type="transmembrane region" description="Helical" evidence="8">
    <location>
        <begin position="114"/>
        <end position="133"/>
    </location>
</feature>
<evidence type="ECO:0000313" key="10">
    <source>
        <dbReference type="Proteomes" id="UP000695022"/>
    </source>
</evidence>
<organism evidence="10 11">
    <name type="scientific">Priapulus caudatus</name>
    <name type="common">Priapulid worm</name>
    <dbReference type="NCBI Taxonomy" id="37621"/>
    <lineage>
        <taxon>Eukaryota</taxon>
        <taxon>Metazoa</taxon>
        <taxon>Ecdysozoa</taxon>
        <taxon>Scalidophora</taxon>
        <taxon>Priapulida</taxon>
        <taxon>Priapulimorpha</taxon>
        <taxon>Priapulimorphida</taxon>
        <taxon>Priapulidae</taxon>
        <taxon>Priapulus</taxon>
    </lineage>
</organism>
<dbReference type="PANTHER" id="PTHR11101">
    <property type="entry name" value="PHOSPHATE TRANSPORTER"/>
    <property type="match status" value="1"/>
</dbReference>
<dbReference type="InterPro" id="IPR001204">
    <property type="entry name" value="Phos_transporter"/>
</dbReference>
<evidence type="ECO:0000256" key="7">
    <source>
        <dbReference type="ARBA" id="ARBA00023136"/>
    </source>
</evidence>
<comment type="similarity">
    <text evidence="2 8">Belongs to the inorganic phosphate transporter (PiT) (TC 2.A.20) family.</text>
</comment>
<keyword evidence="7 8" id="KW-0472">Membrane</keyword>
<feature type="transmembrane region" description="Helical" evidence="8">
    <location>
        <begin position="46"/>
        <end position="66"/>
    </location>
</feature>
<dbReference type="Pfam" id="PF01384">
    <property type="entry name" value="PHO4"/>
    <property type="match status" value="1"/>
</dbReference>
<comment type="function">
    <text evidence="8">Sodium-phosphate symporter.</text>
</comment>
<feature type="transmembrane region" description="Helical" evidence="8">
    <location>
        <begin position="139"/>
        <end position="165"/>
    </location>
</feature>
<name>A0ABM1FAY7_PRICU</name>
<evidence type="ECO:0000256" key="8">
    <source>
        <dbReference type="RuleBase" id="RU363058"/>
    </source>
</evidence>
<dbReference type="GeneID" id="106821360"/>
<evidence type="ECO:0000256" key="2">
    <source>
        <dbReference type="ARBA" id="ARBA00009916"/>
    </source>
</evidence>
<gene>
    <name evidence="11" type="primary">LOC106821360</name>
</gene>
<comment type="subcellular location">
    <subcellularLocation>
        <location evidence="1 8">Membrane</location>
        <topology evidence="1 8">Multi-pass membrane protein</topology>
    </subcellularLocation>
</comment>
<dbReference type="PANTHER" id="PTHR11101:SF80">
    <property type="entry name" value="PHOSPHATE TRANSPORTER"/>
    <property type="match status" value="1"/>
</dbReference>
<evidence type="ECO:0000256" key="6">
    <source>
        <dbReference type="ARBA" id="ARBA00022989"/>
    </source>
</evidence>
<feature type="region of interest" description="Disordered" evidence="9">
    <location>
        <begin position="301"/>
        <end position="330"/>
    </location>
</feature>
<sequence length="613" mass="65475">MLDEALWIVIVGFIIAFVLAFGIGANDVANSFGTSVGSKVLTMRQACILASVFETLGAVLIGSRVSDTIRKGIIDVTIYNGTESDLMVGELAALGGSSIWLVVATFLKLPVSGTHSIVGATLGFSLVAHGALGANWKKLALIIASWFVSPVMSGFVSCSLFYLINRFILKAHDPLESGLRFIPFFYGLTLVINLFSVFYKGPPMLRFDRIPLYGCIILSIGGGIIVCIAVHFFVVPWQRRKIRREVAFQPMSPMMEISLVTNDVENGNKILPPPPQPNMTEGMLTHKESLDAVKVKLKEERKRRESECNEFTTADGADGDAGSLTDSRGSRESIDLKKSCVTFSIGANPGDKGKLAPLYEDGNVKTPNMAKANGLNIPNSESKVPLLQACSRGTTPGTTPGATPGATPGQTPAGSAVPSRTGSGTNLLALAKASPDTKTKKQYGAAEASKLFTFLQILTATFGSFAHGGNDVSNAIGPLVAIWLIYWEGHVIQKTATPIWILLYGGCGICIGLWLWGRRVIKTMGEDLTPISPTSGFCIELGSALTVLIASNLGIPISTTHCKVGSVVFVGWLRSKDSVDWRLFRSIIIAWAVTVPVTCALSAGFMAALRLLL</sequence>